<sequence>MKKGTVELISVVKRYGDSEAVKKINLKIDGGSYCCLLGPSGCGKSTTLRMIAGHETATEGDILLNNRNVTDLPPRQRGTALMFQNYALFPHLNSLDNVAFSLKIAGVSAGERKARALDMLKLVNMDQFAEAFPDQLSGGQQQRVALARALINQPEVILLDEPLSALDPFLRTKMRTELKRIQQQLGITFIHVTHSQEEAFALADQVVVMNQGFIEQVDSPQGIFRTPRTAFVAQFIGGHNIIEGDLAPDQKALVVKDRAFPIPDTFSQENLSGISLRCDQISISTAPTATSLPDPLTIDFVEYQGSYVHVRGAFQDGLALSVYQSDHDWLDKPVKEGDAIYVTWSIDALNPLASIAP</sequence>
<dbReference type="InterPro" id="IPR003593">
    <property type="entry name" value="AAA+_ATPase"/>
</dbReference>
<dbReference type="PANTHER" id="PTHR42781">
    <property type="entry name" value="SPERMIDINE/PUTRESCINE IMPORT ATP-BINDING PROTEIN POTA"/>
    <property type="match status" value="1"/>
</dbReference>
<dbReference type="FunFam" id="3.40.50.300:FF:000425">
    <property type="entry name" value="Probable ABC transporter, ATP-binding subunit"/>
    <property type="match status" value="1"/>
</dbReference>
<dbReference type="Gene3D" id="3.40.50.300">
    <property type="entry name" value="P-loop containing nucleotide triphosphate hydrolases"/>
    <property type="match status" value="1"/>
</dbReference>
<gene>
    <name evidence="5" type="ORF">Q4490_16600</name>
</gene>
<dbReference type="InterPro" id="IPR003439">
    <property type="entry name" value="ABC_transporter-like_ATP-bd"/>
</dbReference>
<keyword evidence="1" id="KW-0813">Transport</keyword>
<dbReference type="PANTHER" id="PTHR42781:SF4">
    <property type="entry name" value="SPERMIDINE_PUTRESCINE IMPORT ATP-BINDING PROTEIN POTA"/>
    <property type="match status" value="1"/>
</dbReference>
<organism evidence="5 6">
    <name type="scientific">Neptunomonas phycophila</name>
    <dbReference type="NCBI Taxonomy" id="1572645"/>
    <lineage>
        <taxon>Bacteria</taxon>
        <taxon>Pseudomonadati</taxon>
        <taxon>Pseudomonadota</taxon>
        <taxon>Gammaproteobacteria</taxon>
        <taxon>Oceanospirillales</taxon>
        <taxon>Oceanospirillaceae</taxon>
        <taxon>Neptunomonas</taxon>
    </lineage>
</organism>
<evidence type="ECO:0000313" key="5">
    <source>
        <dbReference type="EMBL" id="MDO6455184.1"/>
    </source>
</evidence>
<name>A0AAW7XQ77_9GAMM</name>
<dbReference type="EMBL" id="JAUOPG010000013">
    <property type="protein sequence ID" value="MDO6455184.1"/>
    <property type="molecule type" value="Genomic_DNA"/>
</dbReference>
<evidence type="ECO:0000259" key="4">
    <source>
        <dbReference type="PROSITE" id="PS50893"/>
    </source>
</evidence>
<dbReference type="SMART" id="SM00382">
    <property type="entry name" value="AAA"/>
    <property type="match status" value="1"/>
</dbReference>
<evidence type="ECO:0000256" key="3">
    <source>
        <dbReference type="ARBA" id="ARBA00022840"/>
    </source>
</evidence>
<dbReference type="GO" id="GO:0015697">
    <property type="term" value="P:quaternary ammonium group transport"/>
    <property type="evidence" value="ECO:0007669"/>
    <property type="project" value="UniProtKB-ARBA"/>
</dbReference>
<reference evidence="5" key="1">
    <citation type="submission" date="2023-07" db="EMBL/GenBank/DDBJ databases">
        <title>Genome content predicts the carbon catabolic preferences of heterotrophic bacteria.</title>
        <authorList>
            <person name="Gralka M."/>
        </authorList>
    </citation>
    <scope>NUCLEOTIDE SEQUENCE</scope>
    <source>
        <strain evidence="5">I2M16</strain>
    </source>
</reference>
<dbReference type="InterPro" id="IPR013611">
    <property type="entry name" value="Transp-assoc_OB_typ2"/>
</dbReference>
<dbReference type="SUPFAM" id="SSF52540">
    <property type="entry name" value="P-loop containing nucleoside triphosphate hydrolases"/>
    <property type="match status" value="1"/>
</dbReference>
<dbReference type="Pfam" id="PF08402">
    <property type="entry name" value="TOBE_2"/>
    <property type="match status" value="1"/>
</dbReference>
<dbReference type="Pfam" id="PF00005">
    <property type="entry name" value="ABC_tran"/>
    <property type="match status" value="1"/>
</dbReference>
<evidence type="ECO:0000256" key="1">
    <source>
        <dbReference type="ARBA" id="ARBA00022448"/>
    </source>
</evidence>
<dbReference type="GO" id="GO:0016887">
    <property type="term" value="F:ATP hydrolysis activity"/>
    <property type="evidence" value="ECO:0007669"/>
    <property type="project" value="InterPro"/>
</dbReference>
<dbReference type="GO" id="GO:0022857">
    <property type="term" value="F:transmembrane transporter activity"/>
    <property type="evidence" value="ECO:0007669"/>
    <property type="project" value="InterPro"/>
</dbReference>
<comment type="caution">
    <text evidence="5">The sequence shown here is derived from an EMBL/GenBank/DDBJ whole genome shotgun (WGS) entry which is preliminary data.</text>
</comment>
<dbReference type="GO" id="GO:0005524">
    <property type="term" value="F:ATP binding"/>
    <property type="evidence" value="ECO:0007669"/>
    <property type="project" value="UniProtKB-KW"/>
</dbReference>
<dbReference type="InterPro" id="IPR008995">
    <property type="entry name" value="Mo/tungstate-bd_C_term_dom"/>
</dbReference>
<feature type="domain" description="ABC transporter" evidence="4">
    <location>
        <begin position="6"/>
        <end position="236"/>
    </location>
</feature>
<dbReference type="AlphaFoldDB" id="A0AAW7XQ77"/>
<dbReference type="Proteomes" id="UP001169862">
    <property type="component" value="Unassembled WGS sequence"/>
</dbReference>
<dbReference type="RefSeq" id="WP_303552207.1">
    <property type="nucleotide sequence ID" value="NZ_JAUOPG010000013.1"/>
</dbReference>
<proteinExistence type="predicted"/>
<dbReference type="SUPFAM" id="SSF50331">
    <property type="entry name" value="MOP-like"/>
    <property type="match status" value="1"/>
</dbReference>
<dbReference type="InterPro" id="IPR017871">
    <property type="entry name" value="ABC_transporter-like_CS"/>
</dbReference>
<keyword evidence="2" id="KW-0547">Nucleotide-binding</keyword>
<dbReference type="GO" id="GO:0043190">
    <property type="term" value="C:ATP-binding cassette (ABC) transporter complex"/>
    <property type="evidence" value="ECO:0007669"/>
    <property type="project" value="InterPro"/>
</dbReference>
<keyword evidence="3 5" id="KW-0067">ATP-binding</keyword>
<dbReference type="PROSITE" id="PS00211">
    <property type="entry name" value="ABC_TRANSPORTER_1"/>
    <property type="match status" value="1"/>
</dbReference>
<dbReference type="InterPro" id="IPR050093">
    <property type="entry name" value="ABC_SmlMolc_Importer"/>
</dbReference>
<dbReference type="InterPro" id="IPR027417">
    <property type="entry name" value="P-loop_NTPase"/>
</dbReference>
<accession>A0AAW7XQ77</accession>
<evidence type="ECO:0000256" key="2">
    <source>
        <dbReference type="ARBA" id="ARBA00022741"/>
    </source>
</evidence>
<evidence type="ECO:0000313" key="6">
    <source>
        <dbReference type="Proteomes" id="UP001169862"/>
    </source>
</evidence>
<dbReference type="PROSITE" id="PS50893">
    <property type="entry name" value="ABC_TRANSPORTER_2"/>
    <property type="match status" value="1"/>
</dbReference>
<protein>
    <submittedName>
        <fullName evidence="5">ABC transporter ATP-binding protein</fullName>
    </submittedName>
</protein>